<dbReference type="GO" id="GO:0016226">
    <property type="term" value="P:iron-sulfur cluster assembly"/>
    <property type="evidence" value="ECO:0007669"/>
    <property type="project" value="InterPro"/>
</dbReference>
<dbReference type="Pfam" id="PF01458">
    <property type="entry name" value="SUFBD_core"/>
    <property type="match status" value="1"/>
</dbReference>
<feature type="domain" description="SUF system FeS cluster assembly SufBD core" evidence="2">
    <location>
        <begin position="224"/>
        <end position="458"/>
    </location>
</feature>
<proteinExistence type="inferred from homology"/>
<comment type="caution">
    <text evidence="4">The sequence shown here is derived from an EMBL/GenBank/DDBJ whole genome shotgun (WGS) entry which is preliminary data.</text>
</comment>
<name>A0A955IBQ7_9BACT</name>
<dbReference type="InterPro" id="IPR045595">
    <property type="entry name" value="SufBD_N"/>
</dbReference>
<gene>
    <name evidence="4" type="primary">sufB</name>
    <name evidence="4" type="ORF">KC675_04330</name>
</gene>
<dbReference type="InterPro" id="IPR000825">
    <property type="entry name" value="SUF_FeS_clus_asmbl_SufBD_core"/>
</dbReference>
<dbReference type="AlphaFoldDB" id="A0A955IBQ7"/>
<dbReference type="EMBL" id="JAGQLL010000053">
    <property type="protein sequence ID" value="MCA9380378.1"/>
    <property type="molecule type" value="Genomic_DNA"/>
</dbReference>
<dbReference type="SUPFAM" id="SSF101960">
    <property type="entry name" value="Stabilizer of iron transporter SufD"/>
    <property type="match status" value="1"/>
</dbReference>
<accession>A0A955IBQ7</accession>
<evidence type="ECO:0000313" key="4">
    <source>
        <dbReference type="EMBL" id="MCA9380378.1"/>
    </source>
</evidence>
<dbReference type="NCBIfam" id="TIGR01980">
    <property type="entry name" value="sufB"/>
    <property type="match status" value="1"/>
</dbReference>
<comment type="similarity">
    <text evidence="1">Belongs to the iron-sulfur cluster assembly SufBD family.</text>
</comment>
<dbReference type="InterPro" id="IPR010231">
    <property type="entry name" value="SUF_FeS_clus_asmbl_SufB"/>
</dbReference>
<evidence type="ECO:0000313" key="5">
    <source>
        <dbReference type="Proteomes" id="UP000745577"/>
    </source>
</evidence>
<reference evidence="4" key="1">
    <citation type="submission" date="2020-04" db="EMBL/GenBank/DDBJ databases">
        <authorList>
            <person name="Zhang T."/>
        </authorList>
    </citation>
    <scope>NUCLEOTIDE SEQUENCE</scope>
    <source>
        <strain evidence="4">HKST-UBA15</strain>
    </source>
</reference>
<organism evidence="4 5">
    <name type="scientific">Candidatus Dojkabacteria bacterium</name>
    <dbReference type="NCBI Taxonomy" id="2099670"/>
    <lineage>
        <taxon>Bacteria</taxon>
        <taxon>Candidatus Dojkabacteria</taxon>
    </lineage>
</organism>
<sequence length="487" mass="54851">MPNKSLQQQKTNAGDLLDKETQIARQINSDYDQKYGFKDAHISKTDIGAGINEEIIRKISKLKNEDDWMLDLRLKAYEYFLSKEMPTWGADLSEIDFDKIHYFVRATDKQGRNWSEVPDNIKETFERLGIPQAERKFLAGVATQYESEVIYHSMQKKWNELGVVFLDTDSAYKKYPELFRQYFGKVIPYSDNKFAGLNTAVWSGGSFIYVPKGVKVTIPLQAYFRINAQNMGQFERTLIIADEDSEVTYIEGCTAPTYTTDSLHSAVVEIIVKKGARVRYTTIQNWSSNVYNLVTKRAVAYQDAIMEWIDCNLGSKVTMKYPSVYLVEPGAHGEVLSIALAGENQHQDAGAKIIHRAPNTSSVITSKSICKDGGRTSYRGMLKITKGAKNSKSSVICDALILDDKSRTDTYPTNEINEKQVTLGHEASVSKVNEEQLFYLMSRGLSEAEASAMIVSGFIEPILKELPMEYAMEMNALIQMSMEGSVG</sequence>
<dbReference type="InterPro" id="IPR037284">
    <property type="entry name" value="SUF_FeS_clus_asmbl_SufBD_sf"/>
</dbReference>
<evidence type="ECO:0000259" key="2">
    <source>
        <dbReference type="Pfam" id="PF01458"/>
    </source>
</evidence>
<dbReference type="PANTHER" id="PTHR30508:SF1">
    <property type="entry name" value="UPF0051 PROTEIN ABCI8, CHLOROPLASTIC-RELATED"/>
    <property type="match status" value="1"/>
</dbReference>
<evidence type="ECO:0000256" key="1">
    <source>
        <dbReference type="ARBA" id="ARBA00043967"/>
    </source>
</evidence>
<dbReference type="PANTHER" id="PTHR30508">
    <property type="entry name" value="FES CLUSTER ASSEMBLY PROTEIN SUF"/>
    <property type="match status" value="1"/>
</dbReference>
<protein>
    <submittedName>
        <fullName evidence="4">Fe-S cluster assembly protein SufB</fullName>
    </submittedName>
</protein>
<reference evidence="4" key="2">
    <citation type="journal article" date="2021" name="Microbiome">
        <title>Successional dynamics and alternative stable states in a saline activated sludge microbial community over 9 years.</title>
        <authorList>
            <person name="Wang Y."/>
            <person name="Ye J."/>
            <person name="Ju F."/>
            <person name="Liu L."/>
            <person name="Boyd J.A."/>
            <person name="Deng Y."/>
            <person name="Parks D.H."/>
            <person name="Jiang X."/>
            <person name="Yin X."/>
            <person name="Woodcroft B.J."/>
            <person name="Tyson G.W."/>
            <person name="Hugenholtz P."/>
            <person name="Polz M.F."/>
            <person name="Zhang T."/>
        </authorList>
    </citation>
    <scope>NUCLEOTIDE SEQUENCE</scope>
    <source>
        <strain evidence="4">HKST-UBA15</strain>
    </source>
</reference>
<evidence type="ECO:0000259" key="3">
    <source>
        <dbReference type="Pfam" id="PF19295"/>
    </source>
</evidence>
<feature type="domain" description="SUF system FeS cluster assembly SufBD N-terminal" evidence="3">
    <location>
        <begin position="153"/>
        <end position="221"/>
    </location>
</feature>
<dbReference type="Proteomes" id="UP000745577">
    <property type="component" value="Unassembled WGS sequence"/>
</dbReference>
<dbReference type="Pfam" id="PF19295">
    <property type="entry name" value="SufBD_N"/>
    <property type="match status" value="1"/>
</dbReference>
<dbReference type="InterPro" id="IPR055346">
    <property type="entry name" value="Fe-S_cluster_assembly_SufBD"/>
</dbReference>